<dbReference type="EMBL" id="KN831947">
    <property type="protein sequence ID" value="KIO12558.1"/>
    <property type="molecule type" value="Genomic_DNA"/>
</dbReference>
<feature type="region of interest" description="Disordered" evidence="1">
    <location>
        <begin position="1"/>
        <end position="26"/>
    </location>
</feature>
<organism evidence="2 3">
    <name type="scientific">Pisolithus tinctorius Marx 270</name>
    <dbReference type="NCBI Taxonomy" id="870435"/>
    <lineage>
        <taxon>Eukaryota</taxon>
        <taxon>Fungi</taxon>
        <taxon>Dikarya</taxon>
        <taxon>Basidiomycota</taxon>
        <taxon>Agaricomycotina</taxon>
        <taxon>Agaricomycetes</taxon>
        <taxon>Agaricomycetidae</taxon>
        <taxon>Boletales</taxon>
        <taxon>Sclerodermatineae</taxon>
        <taxon>Pisolithaceae</taxon>
        <taxon>Pisolithus</taxon>
    </lineage>
</organism>
<keyword evidence="3" id="KW-1185">Reference proteome</keyword>
<dbReference type="AlphaFoldDB" id="A0A0C3JTS3"/>
<dbReference type="InParanoid" id="A0A0C3JTS3"/>
<accession>A0A0C3JTS3</accession>
<protein>
    <submittedName>
        <fullName evidence="2">Uncharacterized protein</fullName>
    </submittedName>
</protein>
<dbReference type="Proteomes" id="UP000054217">
    <property type="component" value="Unassembled WGS sequence"/>
</dbReference>
<name>A0A0C3JTS3_PISTI</name>
<gene>
    <name evidence="2" type="ORF">M404DRAFT_993546</name>
</gene>
<sequence>MGVSRNDASKLNSHISQSNSGREQRHDSLSIAAQKLGYIPLFRLWIVCLDRNDM</sequence>
<dbReference type="HOGENOM" id="CLU_3051358_0_0_1"/>
<reference evidence="2 3" key="1">
    <citation type="submission" date="2014-04" db="EMBL/GenBank/DDBJ databases">
        <authorList>
            <consortium name="DOE Joint Genome Institute"/>
            <person name="Kuo A."/>
            <person name="Kohler A."/>
            <person name="Costa M.D."/>
            <person name="Nagy L.G."/>
            <person name="Floudas D."/>
            <person name="Copeland A."/>
            <person name="Barry K.W."/>
            <person name="Cichocki N."/>
            <person name="Veneault-Fourrey C."/>
            <person name="LaButti K."/>
            <person name="Lindquist E.A."/>
            <person name="Lipzen A."/>
            <person name="Lundell T."/>
            <person name="Morin E."/>
            <person name="Murat C."/>
            <person name="Sun H."/>
            <person name="Tunlid A."/>
            <person name="Henrissat B."/>
            <person name="Grigoriev I.V."/>
            <person name="Hibbett D.S."/>
            <person name="Martin F."/>
            <person name="Nordberg H.P."/>
            <person name="Cantor M.N."/>
            <person name="Hua S.X."/>
        </authorList>
    </citation>
    <scope>NUCLEOTIDE SEQUENCE [LARGE SCALE GENOMIC DNA]</scope>
    <source>
        <strain evidence="2 3">Marx 270</strain>
    </source>
</reference>
<evidence type="ECO:0000313" key="3">
    <source>
        <dbReference type="Proteomes" id="UP000054217"/>
    </source>
</evidence>
<evidence type="ECO:0000256" key="1">
    <source>
        <dbReference type="SAM" id="MobiDB-lite"/>
    </source>
</evidence>
<reference evidence="3" key="2">
    <citation type="submission" date="2015-01" db="EMBL/GenBank/DDBJ databases">
        <title>Evolutionary Origins and Diversification of the Mycorrhizal Mutualists.</title>
        <authorList>
            <consortium name="DOE Joint Genome Institute"/>
            <consortium name="Mycorrhizal Genomics Consortium"/>
            <person name="Kohler A."/>
            <person name="Kuo A."/>
            <person name="Nagy L.G."/>
            <person name="Floudas D."/>
            <person name="Copeland A."/>
            <person name="Barry K.W."/>
            <person name="Cichocki N."/>
            <person name="Veneault-Fourrey C."/>
            <person name="LaButti K."/>
            <person name="Lindquist E.A."/>
            <person name="Lipzen A."/>
            <person name="Lundell T."/>
            <person name="Morin E."/>
            <person name="Murat C."/>
            <person name="Riley R."/>
            <person name="Ohm R."/>
            <person name="Sun H."/>
            <person name="Tunlid A."/>
            <person name="Henrissat B."/>
            <person name="Grigoriev I.V."/>
            <person name="Hibbett D.S."/>
            <person name="Martin F."/>
        </authorList>
    </citation>
    <scope>NUCLEOTIDE SEQUENCE [LARGE SCALE GENOMIC DNA]</scope>
    <source>
        <strain evidence="3">Marx 270</strain>
    </source>
</reference>
<feature type="compositionally biased region" description="Polar residues" evidence="1">
    <location>
        <begin position="9"/>
        <end position="21"/>
    </location>
</feature>
<proteinExistence type="predicted"/>
<evidence type="ECO:0000313" key="2">
    <source>
        <dbReference type="EMBL" id="KIO12558.1"/>
    </source>
</evidence>